<dbReference type="InterPro" id="IPR001845">
    <property type="entry name" value="HTH_ArsR_DNA-bd_dom"/>
</dbReference>
<evidence type="ECO:0000313" key="4">
    <source>
        <dbReference type="Proteomes" id="UP001596523"/>
    </source>
</evidence>
<dbReference type="SMART" id="SM00418">
    <property type="entry name" value="HTH_ARSR"/>
    <property type="match status" value="1"/>
</dbReference>
<accession>A0ABW2JTV9</accession>
<sequence length="288" mass="30575">MTGAVPGGDGRGAVPGDERPGAVPGCEGPGAVPGRDGPGGRYSPAQLACVAELIGDRSRAKMLLTLADGRALPAGLLATASGISASTASAHLAKLVAGGLLRVESHGRHRYYRLASAETAQSLEVLAALSRRSLPANRREQRMRNLAWARTCYDHLAGKLGVAVMRALLDQGALSGGDGRFRPEAALHDRLSAPGRDVTYALTADGARLLAERIGLEPAPGRRPLIRYCVDWSEQEHHLAGALGAGLLDRFFALGWIRRPHGDRAVRLTRRGEHELPSALNVRLPRRD</sequence>
<feature type="domain" description="HTH arsR-type" evidence="2">
    <location>
        <begin position="39"/>
        <end position="134"/>
    </location>
</feature>
<evidence type="ECO:0000259" key="2">
    <source>
        <dbReference type="PROSITE" id="PS50987"/>
    </source>
</evidence>
<dbReference type="EMBL" id="JBHTCF010000020">
    <property type="protein sequence ID" value="MFC7309212.1"/>
    <property type="molecule type" value="Genomic_DNA"/>
</dbReference>
<keyword evidence="4" id="KW-1185">Reference proteome</keyword>
<dbReference type="PANTHER" id="PTHR39168:SF1">
    <property type="entry name" value="TRANSCRIPTIONAL REGULATORY PROTEIN"/>
    <property type="match status" value="1"/>
</dbReference>
<name>A0ABW2JTV9_9ACTN</name>
<organism evidence="3 4">
    <name type="scientific">Streptomyces monticola</name>
    <dbReference type="NCBI Taxonomy" id="2666263"/>
    <lineage>
        <taxon>Bacteria</taxon>
        <taxon>Bacillati</taxon>
        <taxon>Actinomycetota</taxon>
        <taxon>Actinomycetes</taxon>
        <taxon>Kitasatosporales</taxon>
        <taxon>Streptomycetaceae</taxon>
        <taxon>Streptomyces</taxon>
    </lineage>
</organism>
<protein>
    <submittedName>
        <fullName evidence="3">ArsR/SmtB family transcription factor</fullName>
    </submittedName>
</protein>
<feature type="region of interest" description="Disordered" evidence="1">
    <location>
        <begin position="1"/>
        <end position="39"/>
    </location>
</feature>
<comment type="caution">
    <text evidence="3">The sequence shown here is derived from an EMBL/GenBank/DDBJ whole genome shotgun (WGS) entry which is preliminary data.</text>
</comment>
<dbReference type="InterPro" id="IPR052543">
    <property type="entry name" value="HTH_Metal-responsive_Reg"/>
</dbReference>
<feature type="compositionally biased region" description="Gly residues" evidence="1">
    <location>
        <begin position="1"/>
        <end position="13"/>
    </location>
</feature>
<dbReference type="InterPro" id="IPR036390">
    <property type="entry name" value="WH_DNA-bd_sf"/>
</dbReference>
<dbReference type="PANTHER" id="PTHR39168">
    <property type="entry name" value="TRANSCRIPTIONAL REGULATOR-RELATED"/>
    <property type="match status" value="1"/>
</dbReference>
<dbReference type="CDD" id="cd00090">
    <property type="entry name" value="HTH_ARSR"/>
    <property type="match status" value="1"/>
</dbReference>
<dbReference type="Gene3D" id="1.10.10.10">
    <property type="entry name" value="Winged helix-like DNA-binding domain superfamily/Winged helix DNA-binding domain"/>
    <property type="match status" value="1"/>
</dbReference>
<dbReference type="Pfam" id="PF12840">
    <property type="entry name" value="HTH_20"/>
    <property type="match status" value="1"/>
</dbReference>
<dbReference type="Proteomes" id="UP001596523">
    <property type="component" value="Unassembled WGS sequence"/>
</dbReference>
<dbReference type="InterPro" id="IPR036388">
    <property type="entry name" value="WH-like_DNA-bd_sf"/>
</dbReference>
<dbReference type="PRINTS" id="PR00778">
    <property type="entry name" value="HTHARSR"/>
</dbReference>
<dbReference type="PROSITE" id="PS50987">
    <property type="entry name" value="HTH_ARSR_2"/>
    <property type="match status" value="1"/>
</dbReference>
<dbReference type="SUPFAM" id="SSF46785">
    <property type="entry name" value="Winged helix' DNA-binding domain"/>
    <property type="match status" value="1"/>
</dbReference>
<evidence type="ECO:0000313" key="3">
    <source>
        <dbReference type="EMBL" id="MFC7309212.1"/>
    </source>
</evidence>
<reference evidence="4" key="1">
    <citation type="journal article" date="2019" name="Int. J. Syst. Evol. Microbiol.">
        <title>The Global Catalogue of Microorganisms (GCM) 10K type strain sequencing project: providing services to taxonomists for standard genome sequencing and annotation.</title>
        <authorList>
            <consortium name="The Broad Institute Genomics Platform"/>
            <consortium name="The Broad Institute Genome Sequencing Center for Infectious Disease"/>
            <person name="Wu L."/>
            <person name="Ma J."/>
        </authorList>
    </citation>
    <scope>NUCLEOTIDE SEQUENCE [LARGE SCALE GENOMIC DNA]</scope>
    <source>
        <strain evidence="4">SYNS20</strain>
    </source>
</reference>
<proteinExistence type="predicted"/>
<dbReference type="RefSeq" id="WP_381837931.1">
    <property type="nucleotide sequence ID" value="NZ_JBHTCF010000020.1"/>
</dbReference>
<evidence type="ECO:0000256" key="1">
    <source>
        <dbReference type="SAM" id="MobiDB-lite"/>
    </source>
</evidence>
<gene>
    <name evidence="3" type="ORF">ACFQVC_34015</name>
</gene>
<dbReference type="InterPro" id="IPR011991">
    <property type="entry name" value="ArsR-like_HTH"/>
</dbReference>